<dbReference type="GO" id="GO:0005737">
    <property type="term" value="C:cytoplasm"/>
    <property type="evidence" value="ECO:0007669"/>
    <property type="project" value="UniProtKB-SubCell"/>
</dbReference>
<dbReference type="InterPro" id="IPR022637">
    <property type="entry name" value="DNA_polIII_beta_cen"/>
</dbReference>
<dbReference type="PIRSF" id="PIRSF000804">
    <property type="entry name" value="DNA_pol_III_b"/>
    <property type="match status" value="1"/>
</dbReference>
<dbReference type="InterPro" id="IPR022635">
    <property type="entry name" value="DNA_polIII_beta_C"/>
</dbReference>
<keyword evidence="8 10" id="KW-0239">DNA-directed DNA polymerase</keyword>
<dbReference type="InterPro" id="IPR001001">
    <property type="entry name" value="DNA_polIII_beta"/>
</dbReference>
<comment type="similarity">
    <text evidence="2 10">Belongs to the beta sliding clamp family.</text>
</comment>
<dbReference type="Proteomes" id="UP000070427">
    <property type="component" value="Unassembled WGS sequence"/>
</dbReference>
<dbReference type="PANTHER" id="PTHR30478:SF0">
    <property type="entry name" value="BETA SLIDING CLAMP"/>
    <property type="match status" value="1"/>
</dbReference>
<keyword evidence="15" id="KW-1185">Reference proteome</keyword>
<dbReference type="AlphaFoldDB" id="A0A140L4P8"/>
<dbReference type="PANTHER" id="PTHR30478">
    <property type="entry name" value="DNA POLYMERASE III SUBUNIT BETA"/>
    <property type="match status" value="1"/>
</dbReference>
<dbReference type="EMBL" id="LOED01000026">
    <property type="protein sequence ID" value="KXG75523.1"/>
    <property type="molecule type" value="Genomic_DNA"/>
</dbReference>
<evidence type="ECO:0000256" key="4">
    <source>
        <dbReference type="ARBA" id="ARBA00022490"/>
    </source>
</evidence>
<evidence type="ECO:0000259" key="11">
    <source>
        <dbReference type="Pfam" id="PF00712"/>
    </source>
</evidence>
<accession>A0A140L4P8</accession>
<evidence type="ECO:0000256" key="1">
    <source>
        <dbReference type="ARBA" id="ARBA00004496"/>
    </source>
</evidence>
<sequence length="378" mass="41599">MRFSVKRTELARCLSAIEGFTARKSPLTALTGVRIKADKEAKIISCAATDLEMGIEFKIPAEEIQENGAGVLPSNILGNIVKKLDSDVVAFNADSNNKVNITAGAFQMALPMQDEADFPEIVPAESKDVLDISCDLFRDMVKKTIHARSNDPIVRAVLTGELLEARNGYFNVVALDGYRIAWRWEKVEAEDFSMVVPGKTLVELVKLIAEEDEEAASIKIGLAKNGTQAVFKTDKFMVVTRTLAGQFIDYEKLITGVEPHVTVTVDTFGFFSSIERLYVIAKEASENNTVIFNIRSGSIEAHTEADIGSAYEKIECETKGKELEIAFNAKFLLEAVKTVGVEKTELVFGGELQPCLVKPLNAEGQINFILPVKIRKNQ</sequence>
<name>A0A140L4P8_9FIRM</name>
<feature type="domain" description="DNA polymerase III beta sliding clamp C-terminal" evidence="13">
    <location>
        <begin position="261"/>
        <end position="372"/>
    </location>
</feature>
<dbReference type="GO" id="GO:0009360">
    <property type="term" value="C:DNA polymerase III complex"/>
    <property type="evidence" value="ECO:0007669"/>
    <property type="project" value="InterPro"/>
</dbReference>
<dbReference type="GO" id="GO:0008408">
    <property type="term" value="F:3'-5' exonuclease activity"/>
    <property type="evidence" value="ECO:0007669"/>
    <property type="project" value="InterPro"/>
</dbReference>
<keyword evidence="7 10" id="KW-0235">DNA replication</keyword>
<feature type="domain" description="DNA polymerase III beta sliding clamp N-terminal" evidence="11">
    <location>
        <begin position="1"/>
        <end position="121"/>
    </location>
</feature>
<dbReference type="InterPro" id="IPR046938">
    <property type="entry name" value="DNA_clamp_sf"/>
</dbReference>
<dbReference type="Pfam" id="PF02768">
    <property type="entry name" value="DNA_pol3_beta_3"/>
    <property type="match status" value="1"/>
</dbReference>
<dbReference type="Pfam" id="PF00712">
    <property type="entry name" value="DNA_pol3_beta"/>
    <property type="match status" value="1"/>
</dbReference>
<dbReference type="GO" id="GO:0003677">
    <property type="term" value="F:DNA binding"/>
    <property type="evidence" value="ECO:0007669"/>
    <property type="project" value="UniProtKB-UniRule"/>
</dbReference>
<evidence type="ECO:0000256" key="5">
    <source>
        <dbReference type="ARBA" id="ARBA00022679"/>
    </source>
</evidence>
<evidence type="ECO:0000259" key="13">
    <source>
        <dbReference type="Pfam" id="PF02768"/>
    </source>
</evidence>
<dbReference type="InterPro" id="IPR022634">
    <property type="entry name" value="DNA_polIII_beta_N"/>
</dbReference>
<evidence type="ECO:0000256" key="7">
    <source>
        <dbReference type="ARBA" id="ARBA00022705"/>
    </source>
</evidence>
<protein>
    <recommendedName>
        <fullName evidence="3 10">Beta sliding clamp</fullName>
    </recommendedName>
</protein>
<evidence type="ECO:0000259" key="12">
    <source>
        <dbReference type="Pfam" id="PF02767"/>
    </source>
</evidence>
<comment type="caution">
    <text evidence="14">The sequence shown here is derived from an EMBL/GenBank/DDBJ whole genome shotgun (WGS) entry which is preliminary data.</text>
</comment>
<organism evidence="14 15">
    <name type="scientific">Fervidicola ferrireducens</name>
    <dbReference type="NCBI Taxonomy" id="520764"/>
    <lineage>
        <taxon>Bacteria</taxon>
        <taxon>Bacillati</taxon>
        <taxon>Bacillota</taxon>
        <taxon>Clostridia</taxon>
        <taxon>Thermosediminibacterales</taxon>
        <taxon>Thermosediminibacteraceae</taxon>
        <taxon>Fervidicola</taxon>
    </lineage>
</organism>
<keyword evidence="4 10" id="KW-0963">Cytoplasm</keyword>
<evidence type="ECO:0000256" key="10">
    <source>
        <dbReference type="PIRNR" id="PIRNR000804"/>
    </source>
</evidence>
<proteinExistence type="inferred from homology"/>
<dbReference type="SUPFAM" id="SSF55979">
    <property type="entry name" value="DNA clamp"/>
    <property type="match status" value="3"/>
</dbReference>
<gene>
    <name evidence="14" type="primary">dnaN_2</name>
    <name evidence="14" type="ORF">AN618_18960</name>
</gene>
<dbReference type="GO" id="GO:0006271">
    <property type="term" value="P:DNA strand elongation involved in DNA replication"/>
    <property type="evidence" value="ECO:0007669"/>
    <property type="project" value="TreeGrafter"/>
</dbReference>
<comment type="function">
    <text evidence="10">Confers DNA tethering and processivity to DNA polymerases and other proteins. Acts as a clamp, forming a ring around DNA (a reaction catalyzed by the clamp-loading complex) which diffuses in an ATP-independent manner freely and bidirectionally along dsDNA. Initially characterized for its ability to contact the catalytic subunit of DNA polymerase III (Pol III), a complex, multichain enzyme responsible for most of the replicative synthesis in bacteria; Pol III exhibits 3'-5' exonuclease proofreading activity. The beta chain is required for initiation of replication as well as for processivity of DNA replication.</text>
</comment>
<dbReference type="Gene3D" id="3.70.10.10">
    <property type="match status" value="1"/>
</dbReference>
<dbReference type="RefSeq" id="WP_066354304.1">
    <property type="nucleotide sequence ID" value="NZ_LOED01000026.1"/>
</dbReference>
<dbReference type="CDD" id="cd00140">
    <property type="entry name" value="beta_clamp"/>
    <property type="match status" value="1"/>
</dbReference>
<evidence type="ECO:0000313" key="14">
    <source>
        <dbReference type="EMBL" id="KXG75523.1"/>
    </source>
</evidence>
<dbReference type="GO" id="GO:0003887">
    <property type="term" value="F:DNA-directed DNA polymerase activity"/>
    <property type="evidence" value="ECO:0007669"/>
    <property type="project" value="UniProtKB-UniRule"/>
</dbReference>
<dbReference type="OrthoDB" id="8421503at2"/>
<evidence type="ECO:0000256" key="6">
    <source>
        <dbReference type="ARBA" id="ARBA00022695"/>
    </source>
</evidence>
<keyword evidence="6 10" id="KW-0548">Nucleotidyltransferase</keyword>
<dbReference type="SMART" id="SM00480">
    <property type="entry name" value="POL3Bc"/>
    <property type="match status" value="1"/>
</dbReference>
<dbReference type="STRING" id="520764.AN618_18960"/>
<reference evidence="14 15" key="1">
    <citation type="submission" date="2015-12" db="EMBL/GenBank/DDBJ databases">
        <title>Draft genome sequnece of Fervidicola ferrireducens strain Y170.</title>
        <authorList>
            <person name="Patel B.K."/>
        </authorList>
    </citation>
    <scope>NUCLEOTIDE SEQUENCE [LARGE SCALE GENOMIC DNA]</scope>
    <source>
        <strain evidence="14 15">Y170</strain>
    </source>
</reference>
<keyword evidence="5 10" id="KW-0808">Transferase</keyword>
<comment type="subcellular location">
    <subcellularLocation>
        <location evidence="1 10">Cytoplasm</location>
    </subcellularLocation>
</comment>
<comment type="subunit">
    <text evidence="10">Forms a ring-shaped head-to-tail homodimer around DNA.</text>
</comment>
<dbReference type="Gene3D" id="3.10.150.10">
    <property type="entry name" value="DNA Polymerase III, subunit A, domain 2"/>
    <property type="match status" value="1"/>
</dbReference>
<evidence type="ECO:0000256" key="9">
    <source>
        <dbReference type="ARBA" id="ARBA00023125"/>
    </source>
</evidence>
<dbReference type="FunCoup" id="A0A140L4P8">
    <property type="interactions" value="390"/>
</dbReference>
<dbReference type="InParanoid" id="A0A140L4P8"/>
<evidence type="ECO:0000256" key="3">
    <source>
        <dbReference type="ARBA" id="ARBA00021035"/>
    </source>
</evidence>
<dbReference type="NCBIfam" id="TIGR00663">
    <property type="entry name" value="dnan"/>
    <property type="match status" value="1"/>
</dbReference>
<evidence type="ECO:0000256" key="2">
    <source>
        <dbReference type="ARBA" id="ARBA00010752"/>
    </source>
</evidence>
<evidence type="ECO:0000256" key="8">
    <source>
        <dbReference type="ARBA" id="ARBA00022932"/>
    </source>
</evidence>
<evidence type="ECO:0000313" key="15">
    <source>
        <dbReference type="Proteomes" id="UP000070427"/>
    </source>
</evidence>
<feature type="domain" description="DNA polymerase III beta sliding clamp central" evidence="12">
    <location>
        <begin position="132"/>
        <end position="247"/>
    </location>
</feature>
<dbReference type="Pfam" id="PF02767">
    <property type="entry name" value="DNA_pol3_beta_2"/>
    <property type="match status" value="1"/>
</dbReference>
<keyword evidence="9" id="KW-0238">DNA-binding</keyword>